<dbReference type="GO" id="GO:0006091">
    <property type="term" value="P:generation of precursor metabolites and energy"/>
    <property type="evidence" value="ECO:0007669"/>
    <property type="project" value="UniProtKB-ARBA"/>
</dbReference>
<evidence type="ECO:0000256" key="1">
    <source>
        <dbReference type="ARBA" id="ARBA00004496"/>
    </source>
</evidence>
<dbReference type="PANTHER" id="PTHR10196">
    <property type="entry name" value="SUGAR KINASE"/>
    <property type="match status" value="1"/>
</dbReference>
<gene>
    <name evidence="14" type="ORF">SK128_005414</name>
</gene>
<dbReference type="InterPro" id="IPR043129">
    <property type="entry name" value="ATPase_NBD"/>
</dbReference>
<keyword evidence="15" id="KW-1185">Reference proteome</keyword>
<dbReference type="GO" id="GO:0009617">
    <property type="term" value="P:response to bacterium"/>
    <property type="evidence" value="ECO:0007669"/>
    <property type="project" value="UniProtKB-ARBA"/>
</dbReference>
<evidence type="ECO:0000313" key="15">
    <source>
        <dbReference type="Proteomes" id="UP001381693"/>
    </source>
</evidence>
<evidence type="ECO:0000256" key="9">
    <source>
        <dbReference type="ARBA" id="ARBA00057196"/>
    </source>
</evidence>
<keyword evidence="4" id="KW-0808">Transferase</keyword>
<dbReference type="FunFam" id="3.30.420.40:FF:000132">
    <property type="entry name" value="Sedoheptulokinase"/>
    <property type="match status" value="1"/>
</dbReference>
<dbReference type="PIRSF" id="PIRSF000538">
    <property type="entry name" value="GlpK"/>
    <property type="match status" value="1"/>
</dbReference>
<keyword evidence="6" id="KW-0418">Kinase</keyword>
<sequence length="466" mass="50878">MGTGDCVLGIDIGTTSVKCCLVDVRTKELISSQKKDTYSDVPSELGSEGSKQDVPRILSALQMCVSRLPREGMRKVIRIGVCGQMHGCMLWTQGSGWEKKHDSDRFEIKDVSHLYTWQDSRCTQDFLSSLPVPKSHLAIASGFGCATLLWFSKFKPEKLERYNKAGTIHDFFVCMLCDLDHPVMSVQNAAAWGYLNTAKKEWNNDLLQEAGLPSNLLPKVVDSGEAAGKLSNAWYGIPAGTPVIASLGDLQCSVLPLLSKNSDAVINISTSAQLCFRMPQDFVPADEPPSTPQPVEYFPFFDNSYLAVAASLNGGNVLATFVRTVQQWTLDLGFQVPQSKIWQRILQLGEDAQSESSLIINPTLFGERHMPQENATVTNIDLGNISLGKVTRALCNGVITNIHSMMPRSMLTENEITSIIGGGSALTRNPILHKELENMYKLPVTLDSRGDASYGSALAAINATGV</sequence>
<keyword evidence="5" id="KW-0547">Nucleotide-binding</keyword>
<dbReference type="Gene3D" id="3.30.420.40">
    <property type="match status" value="2"/>
</dbReference>
<evidence type="ECO:0000256" key="5">
    <source>
        <dbReference type="ARBA" id="ARBA00022741"/>
    </source>
</evidence>
<evidence type="ECO:0000256" key="4">
    <source>
        <dbReference type="ARBA" id="ARBA00022679"/>
    </source>
</evidence>
<dbReference type="GO" id="GO:0046496">
    <property type="term" value="P:nicotinamide nucleotide metabolic process"/>
    <property type="evidence" value="ECO:0007669"/>
    <property type="project" value="UniProtKB-ARBA"/>
</dbReference>
<dbReference type="InterPro" id="IPR000577">
    <property type="entry name" value="Carb_kinase_FGGY"/>
</dbReference>
<name>A0AAN8X1U7_HALRR</name>
<evidence type="ECO:0000313" key="14">
    <source>
        <dbReference type="EMBL" id="KAK7076152.1"/>
    </source>
</evidence>
<evidence type="ECO:0000256" key="7">
    <source>
        <dbReference type="ARBA" id="ARBA00022840"/>
    </source>
</evidence>
<dbReference type="PANTHER" id="PTHR10196:SF67">
    <property type="entry name" value="SEDOHEPTULOKINASE"/>
    <property type="match status" value="1"/>
</dbReference>
<organism evidence="14 15">
    <name type="scientific">Halocaridina rubra</name>
    <name type="common">Hawaiian red shrimp</name>
    <dbReference type="NCBI Taxonomy" id="373956"/>
    <lineage>
        <taxon>Eukaryota</taxon>
        <taxon>Metazoa</taxon>
        <taxon>Ecdysozoa</taxon>
        <taxon>Arthropoda</taxon>
        <taxon>Crustacea</taxon>
        <taxon>Multicrustacea</taxon>
        <taxon>Malacostraca</taxon>
        <taxon>Eumalacostraca</taxon>
        <taxon>Eucarida</taxon>
        <taxon>Decapoda</taxon>
        <taxon>Pleocyemata</taxon>
        <taxon>Caridea</taxon>
        <taxon>Atyoidea</taxon>
        <taxon>Atyidae</taxon>
        <taxon>Halocaridina</taxon>
    </lineage>
</organism>
<dbReference type="GO" id="GO:0005524">
    <property type="term" value="F:ATP binding"/>
    <property type="evidence" value="ECO:0007669"/>
    <property type="project" value="UniProtKB-KW"/>
</dbReference>
<keyword evidence="3" id="KW-0963">Cytoplasm</keyword>
<evidence type="ECO:0000259" key="13">
    <source>
        <dbReference type="Pfam" id="PF00370"/>
    </source>
</evidence>
<dbReference type="FunFam" id="3.30.420.40:FF:000111">
    <property type="entry name" value="Sedoheptulokinase"/>
    <property type="match status" value="1"/>
</dbReference>
<dbReference type="Proteomes" id="UP001381693">
    <property type="component" value="Unassembled WGS sequence"/>
</dbReference>
<evidence type="ECO:0000256" key="10">
    <source>
        <dbReference type="ARBA" id="ARBA00066341"/>
    </source>
</evidence>
<keyword evidence="7" id="KW-0067">ATP-binding</keyword>
<dbReference type="AlphaFoldDB" id="A0AAN8X1U7"/>
<dbReference type="InterPro" id="IPR018484">
    <property type="entry name" value="FGGY_N"/>
</dbReference>
<comment type="caution">
    <text evidence="14">The sequence shown here is derived from an EMBL/GenBank/DDBJ whole genome shotgun (WGS) entry which is preliminary data.</text>
</comment>
<dbReference type="Pfam" id="PF00370">
    <property type="entry name" value="FGGY_N"/>
    <property type="match status" value="1"/>
</dbReference>
<comment type="catalytic activity">
    <reaction evidence="8">
        <text>sedoheptulose + ATP = D-sedoheptulose 7-phosphate + ADP + H(+)</text>
        <dbReference type="Rhea" id="RHEA:23844"/>
        <dbReference type="ChEBI" id="CHEBI:15378"/>
        <dbReference type="ChEBI" id="CHEBI:16802"/>
        <dbReference type="ChEBI" id="CHEBI:30616"/>
        <dbReference type="ChEBI" id="CHEBI:57483"/>
        <dbReference type="ChEBI" id="CHEBI:456216"/>
        <dbReference type="EC" id="2.7.1.14"/>
    </reaction>
</comment>
<evidence type="ECO:0000256" key="8">
    <source>
        <dbReference type="ARBA" id="ARBA00052736"/>
    </source>
</evidence>
<feature type="domain" description="Carbohydrate kinase FGGY N-terminal" evidence="13">
    <location>
        <begin position="7"/>
        <end position="255"/>
    </location>
</feature>
<comment type="subcellular location">
    <subcellularLocation>
        <location evidence="1">Cytoplasm</location>
    </subcellularLocation>
</comment>
<proteinExistence type="inferred from homology"/>
<evidence type="ECO:0000256" key="6">
    <source>
        <dbReference type="ARBA" id="ARBA00022777"/>
    </source>
</evidence>
<dbReference type="GO" id="GO:0071396">
    <property type="term" value="P:cellular response to lipid"/>
    <property type="evidence" value="ECO:0007669"/>
    <property type="project" value="UniProtKB-ARBA"/>
</dbReference>
<reference evidence="14 15" key="1">
    <citation type="submission" date="2023-11" db="EMBL/GenBank/DDBJ databases">
        <title>Halocaridina rubra genome assembly.</title>
        <authorList>
            <person name="Smith C."/>
        </authorList>
    </citation>
    <scope>NUCLEOTIDE SEQUENCE [LARGE SCALE GENOMIC DNA]</scope>
    <source>
        <strain evidence="14">EP-1</strain>
        <tissue evidence="14">Whole</tissue>
    </source>
</reference>
<dbReference type="GO" id="GO:0050277">
    <property type="term" value="F:sedoheptulokinase activity"/>
    <property type="evidence" value="ECO:0007669"/>
    <property type="project" value="UniProtKB-EC"/>
</dbReference>
<dbReference type="EC" id="2.7.1.14" evidence="10"/>
<comment type="similarity">
    <text evidence="2">Belongs to the FGGY kinase family.</text>
</comment>
<comment type="function">
    <text evidence="9">Acts as a modulator of macrophage activation through control of glucose metabolism.</text>
</comment>
<dbReference type="SUPFAM" id="SSF53067">
    <property type="entry name" value="Actin-like ATPase domain"/>
    <property type="match status" value="2"/>
</dbReference>
<evidence type="ECO:0000256" key="11">
    <source>
        <dbReference type="ARBA" id="ARBA00069425"/>
    </source>
</evidence>
<evidence type="ECO:0000256" key="2">
    <source>
        <dbReference type="ARBA" id="ARBA00009156"/>
    </source>
</evidence>
<dbReference type="GO" id="GO:0006163">
    <property type="term" value="P:purine nucleotide metabolic process"/>
    <property type="evidence" value="ECO:0007669"/>
    <property type="project" value="UniProtKB-ARBA"/>
</dbReference>
<protein>
    <recommendedName>
        <fullName evidence="11">Sedoheptulokinase</fullName>
        <ecNumber evidence="10">2.7.1.14</ecNumber>
    </recommendedName>
    <alternativeName>
        <fullName evidence="12">Carbohydrate kinase-like protein</fullName>
    </alternativeName>
</protein>
<dbReference type="CDD" id="cd07777">
    <property type="entry name" value="ASKHA_NBD_FGGY_SHK"/>
    <property type="match status" value="1"/>
</dbReference>
<dbReference type="EMBL" id="JAXCGZ010009817">
    <property type="protein sequence ID" value="KAK7076152.1"/>
    <property type="molecule type" value="Genomic_DNA"/>
</dbReference>
<dbReference type="GO" id="GO:0006071">
    <property type="term" value="P:glycerol metabolic process"/>
    <property type="evidence" value="ECO:0007669"/>
    <property type="project" value="TreeGrafter"/>
</dbReference>
<dbReference type="GO" id="GO:1901701">
    <property type="term" value="P:cellular response to oxygen-containing compound"/>
    <property type="evidence" value="ECO:0007669"/>
    <property type="project" value="UniProtKB-ARBA"/>
</dbReference>
<dbReference type="GO" id="GO:0005829">
    <property type="term" value="C:cytosol"/>
    <property type="evidence" value="ECO:0007669"/>
    <property type="project" value="TreeGrafter"/>
</dbReference>
<evidence type="ECO:0000256" key="12">
    <source>
        <dbReference type="ARBA" id="ARBA00076706"/>
    </source>
</evidence>
<dbReference type="GO" id="GO:1901135">
    <property type="term" value="P:carbohydrate derivative metabolic process"/>
    <property type="evidence" value="ECO:0007669"/>
    <property type="project" value="UniProtKB-ARBA"/>
</dbReference>
<accession>A0AAN8X1U7</accession>
<evidence type="ECO:0000256" key="3">
    <source>
        <dbReference type="ARBA" id="ARBA00022490"/>
    </source>
</evidence>